<gene>
    <name evidence="1" type="ORF">RPERSI_LOCUS4263</name>
</gene>
<evidence type="ECO:0000313" key="1">
    <source>
        <dbReference type="EMBL" id="CAG8558519.1"/>
    </source>
</evidence>
<dbReference type="Proteomes" id="UP000789920">
    <property type="component" value="Unassembled WGS sequence"/>
</dbReference>
<reference evidence="1" key="1">
    <citation type="submission" date="2021-06" db="EMBL/GenBank/DDBJ databases">
        <authorList>
            <person name="Kallberg Y."/>
            <person name="Tangrot J."/>
            <person name="Rosling A."/>
        </authorList>
    </citation>
    <scope>NUCLEOTIDE SEQUENCE</scope>
    <source>
        <strain evidence="1">MA461A</strain>
    </source>
</reference>
<name>A0ACA9M465_9GLOM</name>
<sequence>MSKMQILTLRMRNRKRTNDNSLLNLRKNKSFQNSSPAELELDDT</sequence>
<evidence type="ECO:0000313" key="2">
    <source>
        <dbReference type="Proteomes" id="UP000789920"/>
    </source>
</evidence>
<keyword evidence="2" id="KW-1185">Reference proteome</keyword>
<organism evidence="1 2">
    <name type="scientific">Racocetra persica</name>
    <dbReference type="NCBI Taxonomy" id="160502"/>
    <lineage>
        <taxon>Eukaryota</taxon>
        <taxon>Fungi</taxon>
        <taxon>Fungi incertae sedis</taxon>
        <taxon>Mucoromycota</taxon>
        <taxon>Glomeromycotina</taxon>
        <taxon>Glomeromycetes</taxon>
        <taxon>Diversisporales</taxon>
        <taxon>Gigasporaceae</taxon>
        <taxon>Racocetra</taxon>
    </lineage>
</organism>
<dbReference type="EMBL" id="CAJVQC010005771">
    <property type="protein sequence ID" value="CAG8558519.1"/>
    <property type="molecule type" value="Genomic_DNA"/>
</dbReference>
<comment type="caution">
    <text evidence="1">The sequence shown here is derived from an EMBL/GenBank/DDBJ whole genome shotgun (WGS) entry which is preliminary data.</text>
</comment>
<accession>A0ACA9M465</accession>
<proteinExistence type="predicted"/>
<protein>
    <submittedName>
        <fullName evidence="1">16133_t:CDS:1</fullName>
    </submittedName>
</protein>
<feature type="non-terminal residue" evidence="1">
    <location>
        <position position="44"/>
    </location>
</feature>